<dbReference type="Proteomes" id="UP001189429">
    <property type="component" value="Unassembled WGS sequence"/>
</dbReference>
<keyword evidence="3" id="KW-1185">Reference proteome</keyword>
<accession>A0ABN9XH05</accession>
<gene>
    <name evidence="2" type="ORF">PCOR1329_LOCUS75517</name>
</gene>
<name>A0ABN9XH05_9DINO</name>
<feature type="compositionally biased region" description="Low complexity" evidence="1">
    <location>
        <begin position="286"/>
        <end position="296"/>
    </location>
</feature>
<proteinExistence type="predicted"/>
<organism evidence="2 3">
    <name type="scientific">Prorocentrum cordatum</name>
    <dbReference type="NCBI Taxonomy" id="2364126"/>
    <lineage>
        <taxon>Eukaryota</taxon>
        <taxon>Sar</taxon>
        <taxon>Alveolata</taxon>
        <taxon>Dinophyceae</taxon>
        <taxon>Prorocentrales</taxon>
        <taxon>Prorocentraceae</taxon>
        <taxon>Prorocentrum</taxon>
    </lineage>
</organism>
<reference evidence="2" key="1">
    <citation type="submission" date="2023-10" db="EMBL/GenBank/DDBJ databases">
        <authorList>
            <person name="Chen Y."/>
            <person name="Shah S."/>
            <person name="Dougan E. K."/>
            <person name="Thang M."/>
            <person name="Chan C."/>
        </authorList>
    </citation>
    <scope>NUCLEOTIDE SEQUENCE [LARGE SCALE GENOMIC DNA]</scope>
</reference>
<evidence type="ECO:0000256" key="1">
    <source>
        <dbReference type="SAM" id="MobiDB-lite"/>
    </source>
</evidence>
<feature type="region of interest" description="Disordered" evidence="1">
    <location>
        <begin position="1"/>
        <end position="59"/>
    </location>
</feature>
<feature type="region of interest" description="Disordered" evidence="1">
    <location>
        <begin position="174"/>
        <end position="198"/>
    </location>
</feature>
<protein>
    <submittedName>
        <fullName evidence="2">Uncharacterized protein</fullName>
    </submittedName>
</protein>
<comment type="caution">
    <text evidence="2">The sequence shown here is derived from an EMBL/GenBank/DDBJ whole genome shotgun (WGS) entry which is preliminary data.</text>
</comment>
<dbReference type="EMBL" id="CAUYUJ010020308">
    <property type="protein sequence ID" value="CAK0897282.1"/>
    <property type="molecule type" value="Genomic_DNA"/>
</dbReference>
<sequence>ALNRLQRAGGAVARAGARRPGSRRAEARGLRRRQPVARSAIEAAPADWTEAARRGRPLPAGARQAQQVRLAERVVEKPLAGGPRWRTAAAEQAGPAAVAPAATVVETAPPDSRKEENVGVGGEGAGDVAGLVETELVAGVDADGLAGGGGGDARNEGGEVLGALAEEVPIGSNRREEGEVGKGGGGRGGVDAAFDDSGGLGRRASRRLTVLQGHAAVGEHLKRAGRAWVASLIGCRWRQWRRSTGLVGARAELRQQLKIARAAQRPAGQAGEARPMNRARLGPSGAGAARQGQSAGCVAMSRAASASSGQFS</sequence>
<feature type="non-terminal residue" evidence="2">
    <location>
        <position position="1"/>
    </location>
</feature>
<feature type="region of interest" description="Disordered" evidence="1">
    <location>
        <begin position="262"/>
        <end position="299"/>
    </location>
</feature>
<evidence type="ECO:0000313" key="3">
    <source>
        <dbReference type="Proteomes" id="UP001189429"/>
    </source>
</evidence>
<evidence type="ECO:0000313" key="2">
    <source>
        <dbReference type="EMBL" id="CAK0897282.1"/>
    </source>
</evidence>
<feature type="compositionally biased region" description="Low complexity" evidence="1">
    <location>
        <begin position="262"/>
        <end position="274"/>
    </location>
</feature>